<feature type="region of interest" description="Disordered" evidence="1">
    <location>
        <begin position="47"/>
        <end position="74"/>
    </location>
</feature>
<dbReference type="Proteomes" id="UP000516028">
    <property type="component" value="Chromosome"/>
</dbReference>
<dbReference type="RefSeq" id="WP_187726184.1">
    <property type="nucleotide sequence ID" value="NZ_CP060783.1"/>
</dbReference>
<sequence>MSVYAATRVERGKADLSTFMHRLSHIRQRAGQGDRLADAQRLLRLNLSQQRRHRQGRGPSGQRLEQRSASAQGHVGQQWHGVSFNVVSLWTRLSSAPNVLGQAYCVNMLMKKIVENTYHSA</sequence>
<keyword evidence="3" id="KW-1185">Reference proteome</keyword>
<gene>
    <name evidence="2" type="ORF">H9K75_22795</name>
</gene>
<name>A0A7H0GQX0_9BURK</name>
<accession>A0A7H0GQX0</accession>
<organism evidence="2 3">
    <name type="scientific">Diaphorobacter aerolatus</name>
    <dbReference type="NCBI Taxonomy" id="1288495"/>
    <lineage>
        <taxon>Bacteria</taxon>
        <taxon>Pseudomonadati</taxon>
        <taxon>Pseudomonadota</taxon>
        <taxon>Betaproteobacteria</taxon>
        <taxon>Burkholderiales</taxon>
        <taxon>Comamonadaceae</taxon>
        <taxon>Diaphorobacter</taxon>
    </lineage>
</organism>
<evidence type="ECO:0000313" key="3">
    <source>
        <dbReference type="Proteomes" id="UP000516028"/>
    </source>
</evidence>
<protein>
    <submittedName>
        <fullName evidence="2">Uncharacterized protein</fullName>
    </submittedName>
</protein>
<dbReference type="KEGG" id="daer:H9K75_22795"/>
<proteinExistence type="predicted"/>
<reference evidence="2 3" key="1">
    <citation type="submission" date="2020-08" db="EMBL/GenBank/DDBJ databases">
        <title>Genome sequence of Diaphorobacter aerolatus KACC 16536T.</title>
        <authorList>
            <person name="Hyun D.-W."/>
            <person name="Bae J.-W."/>
        </authorList>
    </citation>
    <scope>NUCLEOTIDE SEQUENCE [LARGE SCALE GENOMIC DNA]</scope>
    <source>
        <strain evidence="2 3">KACC 16536</strain>
    </source>
</reference>
<evidence type="ECO:0000313" key="2">
    <source>
        <dbReference type="EMBL" id="QNP50686.1"/>
    </source>
</evidence>
<dbReference type="AlphaFoldDB" id="A0A7H0GQX0"/>
<dbReference type="EMBL" id="CP060783">
    <property type="protein sequence ID" value="QNP50686.1"/>
    <property type="molecule type" value="Genomic_DNA"/>
</dbReference>
<evidence type="ECO:0000256" key="1">
    <source>
        <dbReference type="SAM" id="MobiDB-lite"/>
    </source>
</evidence>